<evidence type="ECO:0000259" key="1">
    <source>
        <dbReference type="SMART" id="SM00776"/>
    </source>
</evidence>
<dbReference type="PATRIC" id="fig|243090.15.peg.5402"/>
<dbReference type="AlphaFoldDB" id="Q7UJN6"/>
<dbReference type="eggNOG" id="ENOG5032UUZ">
    <property type="taxonomic scope" value="Bacteria"/>
</dbReference>
<evidence type="ECO:0000313" key="3">
    <source>
        <dbReference type="Proteomes" id="UP000001025"/>
    </source>
</evidence>
<name>Q7UJN6_RHOBA</name>
<dbReference type="SUPFAM" id="SSF49785">
    <property type="entry name" value="Galactose-binding domain-like"/>
    <property type="match status" value="1"/>
</dbReference>
<sequence>MMSLHRMADHEHHRCPPATEFLLTQTNHSPMKPFSLLAVLAISSVFAVDVRMSFADGPPAVRTHASAASVTVARKRIAQAIKTDPIKSPGRVVVVYFTPRDRPPAASHTARIRRIVEETAKFYESELKRHGFPNRSMHVLRNDRGQIDIVDVVGEQTDYDKPDGQKIRDEVIPALRQRGIDADASVLLLFCNLMDYDPVAGKISHHSPYYGGGNHLSGTAWQCDSEILDTRRFRDPTPIRDGEYGRITIGRHNSIFIGGVIHELGHALSLPHCRQRVDEAERGTALMGSGNRTYAQQLRGEGKGTFITQTHALRLAAHPVFNRQVSRSIYDRPTTEFHDLRLSVGPDQSIQVIGRVNATIPSHAVVAYFDPDGGGDYDATTATSIPGTDGEFAMRSGPLRPRTSGELRIVSCHVNGTTSTRSLRYVINPDGTPNLSIAKLELELKPVIDELQTGSVEDATKLLREIAGSDDELASIGQSVLNRFRNVDQPISIDAARIPTTTKSIWLSTIRPQSSEVGWLRATYNSVPDKNRLLSLGGDYFAHGIYAHAPAKHVYELDGNWKRLRGRSGIQGNLFGQVDFEIIGDGKSLWKATRVTAGQGNAFDIDVSKVQTLTLKVTDGGNGRGGDWGIWVEPMLTR</sequence>
<reference evidence="2 3" key="1">
    <citation type="journal article" date="2003" name="Proc. Natl. Acad. Sci. U.S.A.">
        <title>Complete genome sequence of the marine planctomycete Pirellula sp. strain 1.</title>
        <authorList>
            <person name="Gloeckner F.O."/>
            <person name="Kube M."/>
            <person name="Bauer M."/>
            <person name="Teeling H."/>
            <person name="Lombardot T."/>
            <person name="Ludwig W."/>
            <person name="Gade D."/>
            <person name="Beck A."/>
            <person name="Borzym K."/>
            <person name="Heitmann K."/>
            <person name="Rabus R."/>
            <person name="Schlesner H."/>
            <person name="Amann R."/>
            <person name="Reinhardt R."/>
        </authorList>
    </citation>
    <scope>NUCLEOTIDE SEQUENCE [LARGE SCALE GENOMIC DNA]</scope>
    <source>
        <strain evidence="3">DSM 10527 / NCIMB 13988 / SH1</strain>
    </source>
</reference>
<dbReference type="OrthoDB" id="267032at2"/>
<dbReference type="EnsemblBacteria" id="CAD77196">
    <property type="protein sequence ID" value="CAD77196"/>
    <property type="gene ID" value="RB11162"/>
</dbReference>
<proteinExistence type="predicted"/>
<dbReference type="InParanoid" id="Q7UJN6"/>
<protein>
    <recommendedName>
        <fullName evidence="1">Glycosyl hydrolase family 98 putative carbohydrate-binding module domain-containing protein</fullName>
    </recommendedName>
</protein>
<dbReference type="InterPro" id="IPR013222">
    <property type="entry name" value="Glyco_hyd_98_carb-bd"/>
</dbReference>
<dbReference type="SMART" id="SM00776">
    <property type="entry name" value="NPCBM"/>
    <property type="match status" value="1"/>
</dbReference>
<dbReference type="KEGG" id="rba:RB11162"/>
<evidence type="ECO:0000313" key="2">
    <source>
        <dbReference type="EMBL" id="CAD77196.1"/>
    </source>
</evidence>
<gene>
    <name evidence="2" type="ordered locus">RB11162</name>
</gene>
<dbReference type="HOGENOM" id="CLU_428871_0_0_0"/>
<dbReference type="Proteomes" id="UP000001025">
    <property type="component" value="Chromosome"/>
</dbReference>
<accession>Q7UJN6</accession>
<dbReference type="Pfam" id="PF08305">
    <property type="entry name" value="NPCBM"/>
    <property type="match status" value="1"/>
</dbReference>
<organism evidence="2 3">
    <name type="scientific">Rhodopirellula baltica (strain DSM 10527 / NCIMB 13988 / SH1)</name>
    <dbReference type="NCBI Taxonomy" id="243090"/>
    <lineage>
        <taxon>Bacteria</taxon>
        <taxon>Pseudomonadati</taxon>
        <taxon>Planctomycetota</taxon>
        <taxon>Planctomycetia</taxon>
        <taxon>Pirellulales</taxon>
        <taxon>Pirellulaceae</taxon>
        <taxon>Rhodopirellula</taxon>
    </lineage>
</organism>
<dbReference type="InterPro" id="IPR038637">
    <property type="entry name" value="NPCBM_sf"/>
</dbReference>
<dbReference type="EMBL" id="BX294152">
    <property type="protein sequence ID" value="CAD77196.1"/>
    <property type="molecule type" value="Genomic_DNA"/>
</dbReference>
<feature type="domain" description="Glycosyl hydrolase family 98 putative carbohydrate-binding module" evidence="1">
    <location>
        <begin position="501"/>
        <end position="638"/>
    </location>
</feature>
<dbReference type="InterPro" id="IPR008979">
    <property type="entry name" value="Galactose-bd-like_sf"/>
</dbReference>
<dbReference type="Gene3D" id="2.60.120.1060">
    <property type="entry name" value="NPCBM/NEW2 domain"/>
    <property type="match status" value="1"/>
</dbReference>
<keyword evidence="3" id="KW-1185">Reference proteome</keyword>
<dbReference type="STRING" id="243090.RB11162"/>